<reference evidence="8" key="1">
    <citation type="submission" date="2020-01" db="EMBL/GenBank/DDBJ databases">
        <authorList>
            <person name="Yang Y."/>
            <person name="Kwon Y.M."/>
        </authorList>
    </citation>
    <scope>NUCLEOTIDE SEQUENCE</scope>
    <source>
        <strain evidence="8">PG104</strain>
    </source>
</reference>
<dbReference type="AlphaFoldDB" id="A0A8J8MV29"/>
<keyword evidence="3" id="KW-0831">Ubiquinone biosynthesis</keyword>
<dbReference type="EMBL" id="CP047289">
    <property type="protein sequence ID" value="QUS36783.1"/>
    <property type="molecule type" value="Genomic_DNA"/>
</dbReference>
<dbReference type="PANTHER" id="PTHR21427:SF19">
    <property type="entry name" value="UBIQUINONE BIOSYNTHESIS PROTEIN COQ9, MITOCHONDRIAL"/>
    <property type="match status" value="1"/>
</dbReference>
<keyword evidence="9" id="KW-1185">Reference proteome</keyword>
<dbReference type="PANTHER" id="PTHR21427">
    <property type="entry name" value="UBIQUINONE BIOSYNTHESIS PROTEIN COQ9, MITOCHONDRIAL"/>
    <property type="match status" value="1"/>
</dbReference>
<keyword evidence="5" id="KW-0446">Lipid-binding</keyword>
<dbReference type="GO" id="GO:0008289">
    <property type="term" value="F:lipid binding"/>
    <property type="evidence" value="ECO:0007669"/>
    <property type="project" value="UniProtKB-KW"/>
</dbReference>
<comment type="pathway">
    <text evidence="1">Cofactor biosynthesis; ubiquinone biosynthesis.</text>
</comment>
<dbReference type="KEGG" id="fap:GR316_11220"/>
<organism evidence="8 9">
    <name type="scientific">Falsirhodobacter algicola</name>
    <dbReference type="NCBI Taxonomy" id="2692330"/>
    <lineage>
        <taxon>Bacteria</taxon>
        <taxon>Pseudomonadati</taxon>
        <taxon>Pseudomonadota</taxon>
        <taxon>Alphaproteobacteria</taxon>
        <taxon>Rhodobacterales</taxon>
        <taxon>Paracoccaceae</taxon>
        <taxon>Falsirhodobacter</taxon>
    </lineage>
</organism>
<dbReference type="RefSeq" id="WP_211784003.1">
    <property type="nucleotide sequence ID" value="NZ_CP047289.1"/>
</dbReference>
<dbReference type="NCBIfam" id="TIGR02396">
    <property type="entry name" value="diverge_rpsU"/>
    <property type="match status" value="1"/>
</dbReference>
<dbReference type="InterPro" id="IPR013718">
    <property type="entry name" value="COQ9_C"/>
</dbReference>
<comment type="similarity">
    <text evidence="2">Belongs to the COQ9 family.</text>
</comment>
<evidence type="ECO:0000256" key="3">
    <source>
        <dbReference type="ARBA" id="ARBA00022688"/>
    </source>
</evidence>
<sequence>MESTEAKNAVIDAALAHVAFDGWSEATLRAALSDAGVSAGLGRALFPRGAVDLALAYHWRGDAAMAERALTAPLGDMPYRARVATLIRYRLEAADKEAVRRGSTLFALPQHAGDGARAVWHTADTIWRALGDTSDDVNWYTKRATLSGVYAATVLYWLGDDSTGHQATWDFLDRRIEGVMRFEGVKARCAGNPLVKAAMLPLSWIRAPQSTDMPGRTW</sequence>
<evidence type="ECO:0000256" key="5">
    <source>
        <dbReference type="ARBA" id="ARBA00023121"/>
    </source>
</evidence>
<comment type="function">
    <text evidence="6">Membrane-associated protein that warps the membrane surface to access and bind aromatic isoprenes with high specificity, including ubiquinone (CoQ) isoprene intermediates and presents them directly to COQ7, therefore facilitating the COQ7-mediated hydroxylase step. Participates in the biosynthesis of coenzyme Q, also named ubiquinone, an essential lipid-soluble electron transporter for aerobic cellular respiration.</text>
</comment>
<feature type="domain" description="COQ9 C-terminal" evidence="7">
    <location>
        <begin position="115"/>
        <end position="183"/>
    </location>
</feature>
<evidence type="ECO:0000256" key="4">
    <source>
        <dbReference type="ARBA" id="ARBA00022946"/>
    </source>
</evidence>
<evidence type="ECO:0000313" key="9">
    <source>
        <dbReference type="Proteomes" id="UP000679284"/>
    </source>
</evidence>
<evidence type="ECO:0000259" key="7">
    <source>
        <dbReference type="Pfam" id="PF08511"/>
    </source>
</evidence>
<name>A0A8J8MV29_9RHOB</name>
<evidence type="ECO:0000313" key="8">
    <source>
        <dbReference type="EMBL" id="QUS36783.1"/>
    </source>
</evidence>
<accession>A0A8J8MV29</accession>
<evidence type="ECO:0000256" key="6">
    <source>
        <dbReference type="ARBA" id="ARBA00058104"/>
    </source>
</evidence>
<proteinExistence type="inferred from homology"/>
<dbReference type="Proteomes" id="UP000679284">
    <property type="component" value="Chromosome"/>
</dbReference>
<dbReference type="Gene3D" id="1.10.357.10">
    <property type="entry name" value="Tetracycline Repressor, domain 2"/>
    <property type="match status" value="1"/>
</dbReference>
<evidence type="ECO:0000256" key="2">
    <source>
        <dbReference type="ARBA" id="ARBA00010766"/>
    </source>
</evidence>
<gene>
    <name evidence="8" type="ORF">GR316_11220</name>
</gene>
<keyword evidence="4" id="KW-0809">Transit peptide</keyword>
<dbReference type="GO" id="GO:0006744">
    <property type="term" value="P:ubiquinone biosynthetic process"/>
    <property type="evidence" value="ECO:0007669"/>
    <property type="project" value="UniProtKB-KW"/>
</dbReference>
<dbReference type="InterPro" id="IPR012762">
    <property type="entry name" value="Ubiq_biosynth_COQ9"/>
</dbReference>
<dbReference type="Pfam" id="PF08511">
    <property type="entry name" value="COQ9"/>
    <property type="match status" value="1"/>
</dbReference>
<evidence type="ECO:0000256" key="1">
    <source>
        <dbReference type="ARBA" id="ARBA00004749"/>
    </source>
</evidence>
<protein>
    <submittedName>
        <fullName evidence="8">COQ9 family protein</fullName>
    </submittedName>
</protein>